<comment type="similarity">
    <text evidence="1">Belongs to the transposase IS21/IS408/IS1162 family.</text>
</comment>
<dbReference type="GO" id="GO:0003676">
    <property type="term" value="F:nucleic acid binding"/>
    <property type="evidence" value="ECO:0007669"/>
    <property type="project" value="InterPro"/>
</dbReference>
<evidence type="ECO:0000256" key="1">
    <source>
        <dbReference type="ARBA" id="ARBA00009277"/>
    </source>
</evidence>
<dbReference type="InterPro" id="IPR036397">
    <property type="entry name" value="RNaseH_sf"/>
</dbReference>
<dbReference type="Pfam" id="PF22483">
    <property type="entry name" value="Mu-transpos_C_2"/>
    <property type="match status" value="1"/>
</dbReference>
<keyword evidence="4" id="KW-1185">Reference proteome</keyword>
<evidence type="ECO:0000313" key="3">
    <source>
        <dbReference type="EMBL" id="ABB24683.1"/>
    </source>
</evidence>
<dbReference type="PANTHER" id="PTHR35004:SF8">
    <property type="entry name" value="TRANSPOSASE RV3428C-RELATED"/>
    <property type="match status" value="1"/>
</dbReference>
<dbReference type="InterPro" id="IPR012337">
    <property type="entry name" value="RNaseH-like_sf"/>
</dbReference>
<protein>
    <submittedName>
        <fullName evidence="3">Transposase subunit</fullName>
    </submittedName>
</protein>
<accession>Q3B1U8</accession>
<sequence>MANKPLTMLQIRRILKLFMEECSIRELHRQTGIHRVTLKNYLHRFRASGKSFVELADLSDHDLAQMVHPSRNTKAPDERFEDLEGRLKGYAKELANKRNKYLTKQVLWEEYLKECPNGYHYSQFCHYLEQHLQRNDLTMVVPYHEPGNRLQIDFAGEPLWIVTPRTSERIACPVIVCTLPCSSFFYAEPLASARQEHLIPALNRALVYLGGVPRNVLSDNMAQSVTKASRYEPHFNELMEHWALHYGTNLQATRIVKPKDKPSVEKSVHIAYQQIYARLRNETFTSLNALKHRVNELLEQVNDRIMPDYSESRRQRFHDMEQAVLQPLPSTHFAYKRETKAKVKRNYHVILGEDRCQYSVPHKYVGEMTKLVYDESVVEVYFKFERIAIHQRILGHRGRYSPPVEQHMPESHRRYTEQKGWTEEDFIEKAARVGTSTEAVVLRLLTSKPYVEQSFDSCLGVLSLQRKYGAPRLEAACGVALQLPGASYRLVRNILENNRDQRSDPAEPHAPMLPLHDNIRGKELYR</sequence>
<gene>
    <name evidence="3" type="ordered locus">Plut_1830</name>
</gene>
<dbReference type="InterPro" id="IPR054353">
    <property type="entry name" value="IstA-like_C"/>
</dbReference>
<dbReference type="STRING" id="319225.Plut_1830"/>
<dbReference type="EMBL" id="CP000096">
    <property type="protein sequence ID" value="ABB24683.1"/>
    <property type="molecule type" value="Genomic_DNA"/>
</dbReference>
<dbReference type="Gene3D" id="3.30.420.10">
    <property type="entry name" value="Ribonuclease H-like superfamily/Ribonuclease H"/>
    <property type="match status" value="1"/>
</dbReference>
<dbReference type="AlphaFoldDB" id="Q3B1U8"/>
<evidence type="ECO:0000259" key="2">
    <source>
        <dbReference type="PROSITE" id="PS50994"/>
    </source>
</evidence>
<feature type="domain" description="Integrase catalytic" evidence="2">
    <location>
        <begin position="142"/>
        <end position="321"/>
    </location>
</feature>
<dbReference type="NCBIfam" id="NF033546">
    <property type="entry name" value="transpos_IS21"/>
    <property type="match status" value="1"/>
</dbReference>
<dbReference type="eggNOG" id="COG4584">
    <property type="taxonomic scope" value="Bacteria"/>
</dbReference>
<organism evidence="3 4">
    <name type="scientific">Chlorobium luteolum (strain DSM 273 / BCRC 81028 / 2530)</name>
    <name type="common">Pelodictyon luteolum</name>
    <dbReference type="NCBI Taxonomy" id="319225"/>
    <lineage>
        <taxon>Bacteria</taxon>
        <taxon>Pseudomonadati</taxon>
        <taxon>Chlorobiota</taxon>
        <taxon>Chlorobiia</taxon>
        <taxon>Chlorobiales</taxon>
        <taxon>Chlorobiaceae</taxon>
        <taxon>Chlorobium/Pelodictyon group</taxon>
        <taxon>Pelodictyon</taxon>
    </lineage>
</organism>
<evidence type="ECO:0000313" key="4">
    <source>
        <dbReference type="Proteomes" id="UP000002709"/>
    </source>
</evidence>
<dbReference type="GO" id="GO:0015074">
    <property type="term" value="P:DNA integration"/>
    <property type="evidence" value="ECO:0007669"/>
    <property type="project" value="InterPro"/>
</dbReference>
<reference evidence="4" key="1">
    <citation type="submission" date="2005-08" db="EMBL/GenBank/DDBJ databases">
        <title>Complete sequence of Pelodictyon luteolum DSM 273.</title>
        <authorList>
            <consortium name="US DOE Joint Genome Institute"/>
            <person name="Copeland A."/>
            <person name="Lucas S."/>
            <person name="Lapidus A."/>
            <person name="Barry K."/>
            <person name="Detter J.C."/>
            <person name="Glavina T."/>
            <person name="Hammon N."/>
            <person name="Israni S."/>
            <person name="Pitluck S."/>
            <person name="Bryant D."/>
            <person name="Schmutz J."/>
            <person name="Larimer F."/>
            <person name="Land M."/>
            <person name="Kyrpides N."/>
            <person name="Ivanova N."/>
            <person name="Richardson P."/>
        </authorList>
    </citation>
    <scope>NUCLEOTIDE SEQUENCE [LARGE SCALE GENOMIC DNA]</scope>
    <source>
        <strain evidence="4">DSM 273 / BCRC 81028 / 2530</strain>
    </source>
</reference>
<dbReference type="SUPFAM" id="SSF53098">
    <property type="entry name" value="Ribonuclease H-like"/>
    <property type="match status" value="1"/>
</dbReference>
<dbReference type="Proteomes" id="UP000002709">
    <property type="component" value="Chromosome"/>
</dbReference>
<dbReference type="KEGG" id="plt:Plut_1830"/>
<proteinExistence type="inferred from homology"/>
<dbReference type="InterPro" id="IPR001584">
    <property type="entry name" value="Integrase_cat-core"/>
</dbReference>
<dbReference type="OrthoDB" id="3193769at2"/>
<dbReference type="HOGENOM" id="CLU_020626_11_0_10"/>
<dbReference type="PANTHER" id="PTHR35004">
    <property type="entry name" value="TRANSPOSASE RV3428C-RELATED"/>
    <property type="match status" value="1"/>
</dbReference>
<dbReference type="PROSITE" id="PS50994">
    <property type="entry name" value="INTEGRASE"/>
    <property type="match status" value="1"/>
</dbReference>
<name>Q3B1U8_CHLL3</name>